<dbReference type="Gene3D" id="2.70.170.10">
    <property type="entry name" value="Neurotransmitter-gated ion-channel ligand-binding domain"/>
    <property type="match status" value="2"/>
</dbReference>
<dbReference type="Pfam" id="PF02931">
    <property type="entry name" value="Neur_chan_LBD"/>
    <property type="match status" value="2"/>
</dbReference>
<feature type="transmembrane region" description="Helical" evidence="15">
    <location>
        <begin position="468"/>
        <end position="485"/>
    </location>
</feature>
<dbReference type="SUPFAM" id="SSF90112">
    <property type="entry name" value="Neurotransmitter-gated ion-channel transmembrane pore"/>
    <property type="match status" value="2"/>
</dbReference>
<keyword evidence="19" id="KW-1185">Reference proteome</keyword>
<feature type="domain" description="Neurotransmitter-gated ion-channel ligand-binding" evidence="16">
    <location>
        <begin position="494"/>
        <end position="699"/>
    </location>
</feature>
<evidence type="ECO:0000256" key="15">
    <source>
        <dbReference type="RuleBase" id="RU000687"/>
    </source>
</evidence>
<feature type="transmembrane region" description="Helical" evidence="15">
    <location>
        <begin position="700"/>
        <end position="724"/>
    </location>
</feature>
<evidence type="ECO:0000256" key="14">
    <source>
        <dbReference type="ARBA" id="ARBA00034099"/>
    </source>
</evidence>
<dbReference type="FunFam" id="2.70.170.10:FF:000016">
    <property type="entry name" value="Nicotinic acetylcholine receptor subunit"/>
    <property type="match status" value="2"/>
</dbReference>
<dbReference type="GO" id="GO:0045211">
    <property type="term" value="C:postsynaptic membrane"/>
    <property type="evidence" value="ECO:0007669"/>
    <property type="project" value="InterPro"/>
</dbReference>
<evidence type="ECO:0000256" key="1">
    <source>
        <dbReference type="ARBA" id="ARBA00009237"/>
    </source>
</evidence>
<keyword evidence="7 15" id="KW-0406">Ion transport</keyword>
<evidence type="ECO:0000259" key="17">
    <source>
        <dbReference type="Pfam" id="PF02932"/>
    </source>
</evidence>
<dbReference type="FunFam" id="1.20.58.390:FF:000043">
    <property type="entry name" value="AcetylCholine Receptor"/>
    <property type="match status" value="2"/>
</dbReference>
<organism evidence="18 19">
    <name type="scientific">Pocillopora meandrina</name>
    <dbReference type="NCBI Taxonomy" id="46732"/>
    <lineage>
        <taxon>Eukaryota</taxon>
        <taxon>Metazoa</taxon>
        <taxon>Cnidaria</taxon>
        <taxon>Anthozoa</taxon>
        <taxon>Hexacorallia</taxon>
        <taxon>Scleractinia</taxon>
        <taxon>Astrocoeniina</taxon>
        <taxon>Pocilloporidae</taxon>
        <taxon>Pocillopora</taxon>
    </lineage>
</organism>
<keyword evidence="9" id="KW-1015">Disulfide bond</keyword>
<keyword evidence="2 15" id="KW-0813">Transport</keyword>
<evidence type="ECO:0000313" key="19">
    <source>
        <dbReference type="Proteomes" id="UP001159428"/>
    </source>
</evidence>
<evidence type="ECO:0000256" key="4">
    <source>
        <dbReference type="ARBA" id="ARBA00022692"/>
    </source>
</evidence>
<evidence type="ECO:0000256" key="13">
    <source>
        <dbReference type="ARBA" id="ARBA00023303"/>
    </source>
</evidence>
<keyword evidence="11" id="KW-0325">Glycoprotein</keyword>
<keyword evidence="3" id="KW-1003">Cell membrane</keyword>
<dbReference type="PRINTS" id="PR00252">
    <property type="entry name" value="NRIONCHANNEL"/>
</dbReference>
<evidence type="ECO:0000313" key="18">
    <source>
        <dbReference type="EMBL" id="CAH3137813.1"/>
    </source>
</evidence>
<dbReference type="InterPro" id="IPR006202">
    <property type="entry name" value="Neur_chan_lig-bd"/>
</dbReference>
<keyword evidence="5 15" id="KW-1133">Transmembrane helix</keyword>
<evidence type="ECO:0000256" key="5">
    <source>
        <dbReference type="ARBA" id="ARBA00022989"/>
    </source>
</evidence>
<dbReference type="GO" id="GO:0022848">
    <property type="term" value="F:acetylcholine-gated monoatomic cation-selective channel activity"/>
    <property type="evidence" value="ECO:0007669"/>
    <property type="project" value="InterPro"/>
</dbReference>
<comment type="caution">
    <text evidence="15">Lacks conserved residue(s) required for the propagation of feature annotation.</text>
</comment>
<reference evidence="18 19" key="1">
    <citation type="submission" date="2022-05" db="EMBL/GenBank/DDBJ databases">
        <authorList>
            <consortium name="Genoscope - CEA"/>
            <person name="William W."/>
        </authorList>
    </citation>
    <scope>NUCLEOTIDE SEQUENCE [LARGE SCALE GENOMIC DNA]</scope>
</reference>
<protein>
    <submittedName>
        <fullName evidence="18">Uncharacterized protein</fullName>
    </submittedName>
</protein>
<dbReference type="SUPFAM" id="SSF63712">
    <property type="entry name" value="Nicotinic receptor ligand binding domain-like"/>
    <property type="match status" value="2"/>
</dbReference>
<feature type="domain" description="Neurotransmitter-gated ion-channel transmembrane" evidence="17">
    <location>
        <begin position="236"/>
        <end position="485"/>
    </location>
</feature>
<feature type="transmembrane region" description="Helical" evidence="15">
    <location>
        <begin position="230"/>
        <end position="254"/>
    </location>
</feature>
<feature type="transmembrane region" description="Helical" evidence="15">
    <location>
        <begin position="730"/>
        <end position="749"/>
    </location>
</feature>
<dbReference type="Gene3D" id="1.20.58.390">
    <property type="entry name" value="Neurotransmitter-gated ion-channel transmembrane domain"/>
    <property type="match status" value="3"/>
</dbReference>
<feature type="transmembrane region" description="Helical" evidence="15">
    <location>
        <begin position="291"/>
        <end position="315"/>
    </location>
</feature>
<dbReference type="InterPro" id="IPR038050">
    <property type="entry name" value="Neuro_actylchol_rec"/>
</dbReference>
<evidence type="ECO:0000256" key="3">
    <source>
        <dbReference type="ARBA" id="ARBA00022475"/>
    </source>
</evidence>
<evidence type="ECO:0000256" key="7">
    <source>
        <dbReference type="ARBA" id="ARBA00023065"/>
    </source>
</evidence>
<feature type="transmembrane region" description="Helical" evidence="15">
    <location>
        <begin position="260"/>
        <end position="279"/>
    </location>
</feature>
<keyword evidence="13 15" id="KW-0407">Ion channel</keyword>
<dbReference type="PRINTS" id="PR00254">
    <property type="entry name" value="NICOTINICR"/>
</dbReference>
<keyword evidence="4 15" id="KW-0812">Transmembrane</keyword>
<proteinExistence type="inferred from homology"/>
<evidence type="ECO:0000256" key="9">
    <source>
        <dbReference type="ARBA" id="ARBA00023157"/>
    </source>
</evidence>
<feature type="transmembrane region" description="Helical" evidence="15">
    <location>
        <begin position="761"/>
        <end position="785"/>
    </location>
</feature>
<evidence type="ECO:0000256" key="8">
    <source>
        <dbReference type="ARBA" id="ARBA00023136"/>
    </source>
</evidence>
<keyword evidence="10" id="KW-0675">Receptor</keyword>
<name>A0AAU9X697_9CNID</name>
<accession>A0AAU9X697</accession>
<feature type="domain" description="Neurotransmitter-gated ion-channel transmembrane" evidence="17">
    <location>
        <begin position="706"/>
        <end position="815"/>
    </location>
</feature>
<comment type="subcellular location">
    <subcellularLocation>
        <location evidence="14">Synaptic cell membrane</location>
        <topology evidence="14">Multi-pass membrane protein</topology>
    </subcellularLocation>
</comment>
<gene>
    <name evidence="18" type="ORF">PMEA_00017871</name>
</gene>
<dbReference type="NCBIfam" id="TIGR00860">
    <property type="entry name" value="LIC"/>
    <property type="match status" value="1"/>
</dbReference>
<dbReference type="InterPro" id="IPR018000">
    <property type="entry name" value="Neurotransmitter_ion_chnl_CS"/>
</dbReference>
<keyword evidence="12" id="KW-1071">Ligand-gated ion channel</keyword>
<dbReference type="InterPro" id="IPR036734">
    <property type="entry name" value="Neur_chan_lig-bd_sf"/>
</dbReference>
<dbReference type="EMBL" id="CALNXJ010000031">
    <property type="protein sequence ID" value="CAH3137813.1"/>
    <property type="molecule type" value="Genomic_DNA"/>
</dbReference>
<comment type="similarity">
    <text evidence="1">Belongs to the ligand-gated ion channel (TC 1.A.9) family. Acetylcholine receptor (TC 1.A.9.1) subfamily.</text>
</comment>
<dbReference type="InterPro" id="IPR006029">
    <property type="entry name" value="Neurotrans-gated_channel_TM"/>
</dbReference>
<feature type="non-terminal residue" evidence="18">
    <location>
        <position position="816"/>
    </location>
</feature>
<dbReference type="CDD" id="cd19051">
    <property type="entry name" value="LGIC_TM_cation"/>
    <property type="match status" value="2"/>
</dbReference>
<evidence type="ECO:0000256" key="6">
    <source>
        <dbReference type="ARBA" id="ARBA00023018"/>
    </source>
</evidence>
<sequence length="816" mass="93931">MCNLKFFFFISVRTANPSAEQVLITTLLKNYDRNARPVLDRRRPTNVTFGLEVVQLVNVDDRNQMLTTNVWVRQRWRNELLTWKSANYSGVKTIRIDPRMVWIPDIVLYNSADSIFSGGLEKYKTRVILVQDGRHAWYSPASFRSTCTIDVTYFPFDEQTCTMKFGSWTFVVTDLDIEAEDTPTFSDKYVKSAEWDLIRASKKRNVQFYECCSIPLADVTIEMVIRRKPLFYVFNLITPCMIMLTMILLGFFLPPESGERITLSITVLLAMAVFLQLVAETLPRNSETIPLLGKFYITIMAEISMSLMCTCWVLNIHHRNSGRSIVKTPQWVEVFVLGWLAKILCVRKPGVEVEKISINNKHENRNDDDVIQVRVSPQDLKGKMSLNGEAHTLLSMSHVTPVCRSIGQIQKRFSQHNGDAKNSEEKENVSGDNLSRNLAVLTEHVKFSRDIEDNQKKWKHVAMVMDRFFFWFFILTVLTSTLVIFKERIRLTPEERLITNLLANYTKEARPVKDPRQKVVVTFGFELVQLVNVDVRNQMITTNVWVRQIWDNELLTWDPRDYDQIQTVRLDASLVWIPDIVLYNSADNEFSGGTDKYKTPVILSSNGSCSWFCPASFTSTCPIDVQYFPFDRQKCVLKFGSWTYEVILAKENGSSQSQYIQSAEWNLYGIKKQRNAKKYTCCKHKLADISITIIMDRKPLFYLFNLVIPCLIILSMILLGFFLPPESGERITLSITVLLANAVFLQLVGESLPRNSETVPLLGKFYITIMAEISISLMLTCWVLNIHYHGSGNSVKAVPLWARIIVLQWLGYILCV</sequence>
<comment type="caution">
    <text evidence="18">The sequence shown here is derived from an EMBL/GenBank/DDBJ whole genome shotgun (WGS) entry which is preliminary data.</text>
</comment>
<evidence type="ECO:0000256" key="12">
    <source>
        <dbReference type="ARBA" id="ARBA00023286"/>
    </source>
</evidence>
<dbReference type="InterPro" id="IPR006201">
    <property type="entry name" value="Neur_channel"/>
</dbReference>
<keyword evidence="8 15" id="KW-0472">Membrane</keyword>
<keyword evidence="6" id="KW-0770">Synapse</keyword>
<dbReference type="CDD" id="cd18997">
    <property type="entry name" value="LGIC_ECD_nAChR"/>
    <property type="match status" value="2"/>
</dbReference>
<dbReference type="PANTHER" id="PTHR18945">
    <property type="entry name" value="NEUROTRANSMITTER GATED ION CHANNEL"/>
    <property type="match status" value="1"/>
</dbReference>
<dbReference type="Pfam" id="PF02932">
    <property type="entry name" value="Neur_chan_memb"/>
    <property type="match status" value="2"/>
</dbReference>
<dbReference type="Proteomes" id="UP001159428">
    <property type="component" value="Unassembled WGS sequence"/>
</dbReference>
<feature type="domain" description="Neurotransmitter-gated ion-channel ligand-binding" evidence="16">
    <location>
        <begin position="21"/>
        <end position="229"/>
    </location>
</feature>
<dbReference type="InterPro" id="IPR036719">
    <property type="entry name" value="Neuro-gated_channel_TM_sf"/>
</dbReference>
<dbReference type="PROSITE" id="PS00236">
    <property type="entry name" value="NEUROTR_ION_CHANNEL"/>
    <property type="match status" value="2"/>
</dbReference>
<evidence type="ECO:0000259" key="16">
    <source>
        <dbReference type="Pfam" id="PF02931"/>
    </source>
</evidence>
<dbReference type="AlphaFoldDB" id="A0AAU9X697"/>
<evidence type="ECO:0000256" key="11">
    <source>
        <dbReference type="ARBA" id="ARBA00023180"/>
    </source>
</evidence>
<dbReference type="GO" id="GO:0004888">
    <property type="term" value="F:transmembrane signaling receptor activity"/>
    <property type="evidence" value="ECO:0007669"/>
    <property type="project" value="InterPro"/>
</dbReference>
<evidence type="ECO:0000256" key="10">
    <source>
        <dbReference type="ARBA" id="ARBA00023170"/>
    </source>
</evidence>
<evidence type="ECO:0000256" key="2">
    <source>
        <dbReference type="ARBA" id="ARBA00022448"/>
    </source>
</evidence>
<dbReference type="InterPro" id="IPR002394">
    <property type="entry name" value="Nicotinic_acetylcholine_rcpt"/>
</dbReference>